<gene>
    <name evidence="2" type="ORF">OXX778_LOCUS18528</name>
</gene>
<dbReference type="Gene3D" id="3.80.10.10">
    <property type="entry name" value="Ribonuclease Inhibitor"/>
    <property type="match status" value="1"/>
</dbReference>
<organism evidence="2 3">
    <name type="scientific">Brachionus calyciflorus</name>
    <dbReference type="NCBI Taxonomy" id="104777"/>
    <lineage>
        <taxon>Eukaryota</taxon>
        <taxon>Metazoa</taxon>
        <taxon>Spiralia</taxon>
        <taxon>Gnathifera</taxon>
        <taxon>Rotifera</taxon>
        <taxon>Eurotatoria</taxon>
        <taxon>Monogononta</taxon>
        <taxon>Pseudotrocha</taxon>
        <taxon>Ploima</taxon>
        <taxon>Brachionidae</taxon>
        <taxon>Brachionus</taxon>
    </lineage>
</organism>
<dbReference type="InterPro" id="IPR001611">
    <property type="entry name" value="Leu-rich_rpt"/>
</dbReference>
<reference evidence="2" key="1">
    <citation type="submission" date="2021-02" db="EMBL/GenBank/DDBJ databases">
        <authorList>
            <person name="Nowell W R."/>
        </authorList>
    </citation>
    <scope>NUCLEOTIDE SEQUENCE</scope>
    <source>
        <strain evidence="2">Ploen Becks lab</strain>
    </source>
</reference>
<evidence type="ECO:0000313" key="2">
    <source>
        <dbReference type="EMBL" id="CAF1044780.1"/>
    </source>
</evidence>
<accession>A0A814K5F2</accession>
<dbReference type="GO" id="GO:0031012">
    <property type="term" value="C:extracellular matrix"/>
    <property type="evidence" value="ECO:0007669"/>
    <property type="project" value="TreeGrafter"/>
</dbReference>
<keyword evidence="1" id="KW-0732">Signal</keyword>
<dbReference type="AlphaFoldDB" id="A0A814K5F2"/>
<dbReference type="SUPFAM" id="SSF52058">
    <property type="entry name" value="L domain-like"/>
    <property type="match status" value="1"/>
</dbReference>
<dbReference type="PANTHER" id="PTHR24373">
    <property type="entry name" value="SLIT RELATED LEUCINE-RICH REPEAT NEURONAL PROTEIN"/>
    <property type="match status" value="1"/>
</dbReference>
<name>A0A814K5F2_9BILA</name>
<sequence>MKFCKSVIQSYYSNLINEIDIRAESILSKNSDKIDLINSTRQKFINTIKTCEKINYESLDLVKKEESDEPELETIFRQKFCFYIETEESIDECLLGSLIIVGNYVPQCVREKLSIRIYDDSDSEHNFFFSCPDCDGNDDDEDDEEHTHSYLENKFEYAFVYEYLKEAIEMNMNETNLIDLTLQDSKSLDNMTLYFRTAKEIEKNPLEKIPEYIKIQDLKKLSLVLNECDEIEPTLFSKLANLETLYIYMKSYDFQENTIRNHLCCDNFSGLQNLKELRIKGFAKFDIDQNTFRYLKNLQVLDLFDNWIEEICCENKFDGLDKLKYLTLSCQSMCRKISLPSFQHLEYLDITPKFNHALPSLDLDELELPNLRYLRFKCHEMPDLRKFRKLQALDLFLLEEVEVDSIELIFLDTLDYLNISAWDESIINEIKTENLMFLGSNFKVFTLNLISPEDEIFEKLKAKKNLLKPLFKKSDPNVKIKTGKDKKGNFVLMGSLVDKKKMYVEKYLDASEVTKQAFYDIFNEDSDYTKIFVSDD</sequence>
<evidence type="ECO:0000313" key="3">
    <source>
        <dbReference type="Proteomes" id="UP000663879"/>
    </source>
</evidence>
<dbReference type="InterPro" id="IPR032675">
    <property type="entry name" value="LRR_dom_sf"/>
</dbReference>
<keyword evidence="3" id="KW-1185">Reference proteome</keyword>
<dbReference type="PROSITE" id="PS51450">
    <property type="entry name" value="LRR"/>
    <property type="match status" value="1"/>
</dbReference>
<evidence type="ECO:0000256" key="1">
    <source>
        <dbReference type="ARBA" id="ARBA00022729"/>
    </source>
</evidence>
<dbReference type="GO" id="GO:0005615">
    <property type="term" value="C:extracellular space"/>
    <property type="evidence" value="ECO:0007669"/>
    <property type="project" value="TreeGrafter"/>
</dbReference>
<comment type="caution">
    <text evidence="2">The sequence shown here is derived from an EMBL/GenBank/DDBJ whole genome shotgun (WGS) entry which is preliminary data.</text>
</comment>
<dbReference type="OrthoDB" id="1055097at2759"/>
<dbReference type="InterPro" id="IPR050328">
    <property type="entry name" value="Dev_Immune_Receptor"/>
</dbReference>
<protein>
    <submittedName>
        <fullName evidence="2">Uncharacterized protein</fullName>
    </submittedName>
</protein>
<dbReference type="Proteomes" id="UP000663879">
    <property type="component" value="Unassembled WGS sequence"/>
</dbReference>
<dbReference type="PANTHER" id="PTHR24373:SF370">
    <property type="entry name" value="FISH-LIPS, ISOFORM E"/>
    <property type="match status" value="1"/>
</dbReference>
<dbReference type="EMBL" id="CAJNOC010005178">
    <property type="protein sequence ID" value="CAF1044780.1"/>
    <property type="molecule type" value="Genomic_DNA"/>
</dbReference>
<proteinExistence type="predicted"/>